<evidence type="ECO:0000256" key="3">
    <source>
        <dbReference type="ARBA" id="ARBA00022842"/>
    </source>
</evidence>
<dbReference type="AlphaFoldDB" id="A0A665U7S7"/>
<comment type="subcellular location">
    <subcellularLocation>
        <location evidence="1">Membrane</location>
        <topology evidence="1">Multi-pass membrane protein</topology>
    </subcellularLocation>
</comment>
<protein>
    <recommendedName>
        <fullName evidence="5">P-type ATPase C-terminal domain-containing protein</fullName>
    </recommendedName>
</protein>
<reference evidence="6" key="1">
    <citation type="submission" date="2021-04" db="EMBL/GenBank/DDBJ databases">
        <authorList>
            <consortium name="Wellcome Sanger Institute Data Sharing"/>
        </authorList>
    </citation>
    <scope>NUCLEOTIDE SEQUENCE [LARGE SCALE GENOMIC DNA]</scope>
</reference>
<reference evidence="6" key="3">
    <citation type="submission" date="2025-09" db="UniProtKB">
        <authorList>
            <consortium name="Ensembl"/>
        </authorList>
    </citation>
    <scope>IDENTIFICATION</scope>
</reference>
<evidence type="ECO:0000313" key="6">
    <source>
        <dbReference type="Ensembl" id="ENSENLP00000015159.1"/>
    </source>
</evidence>
<dbReference type="SUPFAM" id="SSF81665">
    <property type="entry name" value="Calcium ATPase, transmembrane domain M"/>
    <property type="match status" value="1"/>
</dbReference>
<keyword evidence="2" id="KW-0479">Metal-binding</keyword>
<keyword evidence="4" id="KW-0472">Membrane</keyword>
<dbReference type="InterPro" id="IPR023298">
    <property type="entry name" value="ATPase_P-typ_TM_dom_sf"/>
</dbReference>
<dbReference type="GO" id="GO:0007030">
    <property type="term" value="P:Golgi organization"/>
    <property type="evidence" value="ECO:0007669"/>
    <property type="project" value="TreeGrafter"/>
</dbReference>
<dbReference type="InParanoid" id="A0A665U7S7"/>
<evidence type="ECO:0000256" key="1">
    <source>
        <dbReference type="ARBA" id="ARBA00004141"/>
    </source>
</evidence>
<dbReference type="GO" id="GO:0005802">
    <property type="term" value="C:trans-Golgi network"/>
    <property type="evidence" value="ECO:0007669"/>
    <property type="project" value="TreeGrafter"/>
</dbReference>
<dbReference type="PANTHER" id="PTHR24092">
    <property type="entry name" value="PROBABLE PHOSPHOLIPID-TRANSPORTING ATPASE"/>
    <property type="match status" value="1"/>
</dbReference>
<keyword evidence="3" id="KW-0460">Magnesium</keyword>
<feature type="transmembrane region" description="Helical" evidence="4">
    <location>
        <begin position="21"/>
        <end position="41"/>
    </location>
</feature>
<evidence type="ECO:0000256" key="4">
    <source>
        <dbReference type="SAM" id="Phobius"/>
    </source>
</evidence>
<dbReference type="GO" id="GO:0046872">
    <property type="term" value="F:metal ion binding"/>
    <property type="evidence" value="ECO:0007669"/>
    <property type="project" value="UniProtKB-KW"/>
</dbReference>
<dbReference type="PANTHER" id="PTHR24092:SF177">
    <property type="entry name" value="PHOSPHOLIPID-TRANSPORTING ATPASE"/>
    <property type="match status" value="1"/>
</dbReference>
<dbReference type="GO" id="GO:0140326">
    <property type="term" value="F:ATPase-coupled intramembrane lipid transporter activity"/>
    <property type="evidence" value="ECO:0007669"/>
    <property type="project" value="TreeGrafter"/>
</dbReference>
<dbReference type="GO" id="GO:0045332">
    <property type="term" value="P:phospholipid translocation"/>
    <property type="evidence" value="ECO:0007669"/>
    <property type="project" value="TreeGrafter"/>
</dbReference>
<dbReference type="Ensembl" id="ENSENLT00000015752.1">
    <property type="protein sequence ID" value="ENSENLP00000015159.1"/>
    <property type="gene ID" value="ENSENLG00000007063.1"/>
</dbReference>
<dbReference type="GO" id="GO:0005886">
    <property type="term" value="C:plasma membrane"/>
    <property type="evidence" value="ECO:0007669"/>
    <property type="project" value="TreeGrafter"/>
</dbReference>
<feature type="transmembrane region" description="Helical" evidence="4">
    <location>
        <begin position="134"/>
        <end position="152"/>
    </location>
</feature>
<organism evidence="6 7">
    <name type="scientific">Echeneis naucrates</name>
    <name type="common">Live sharksucker</name>
    <dbReference type="NCBI Taxonomy" id="173247"/>
    <lineage>
        <taxon>Eukaryota</taxon>
        <taxon>Metazoa</taxon>
        <taxon>Chordata</taxon>
        <taxon>Craniata</taxon>
        <taxon>Vertebrata</taxon>
        <taxon>Euteleostomi</taxon>
        <taxon>Actinopterygii</taxon>
        <taxon>Neopterygii</taxon>
        <taxon>Teleostei</taxon>
        <taxon>Neoteleostei</taxon>
        <taxon>Acanthomorphata</taxon>
        <taxon>Carangaria</taxon>
        <taxon>Carangiformes</taxon>
        <taxon>Echeneidae</taxon>
        <taxon>Echeneis</taxon>
    </lineage>
</organism>
<keyword evidence="4" id="KW-0812">Transmembrane</keyword>
<sequence length="227" mass="26149">VDCYPQLYSPGQQNLYFSKKAFARCMIHSCYSSLILFFIPWAAMHDTVRDDGKDIADYQSFALLAQTCLLVVMNIQLCLDTHYWTAVNQFFVWGSLAAYFAITFTMYSNGMFFIFTSSFPFIGTARNSLNQPNVWLTIFLATLLCTLPVIHMTQAVRKETLPAPAPRRPPARRISTRRSGYAFSHSQGYGDLMTSRRFLLKIPKKNRMQGEKFTSWIVPRHMFTLKT</sequence>
<dbReference type="Pfam" id="PF16212">
    <property type="entry name" value="PhoLip_ATPase_C"/>
    <property type="match status" value="1"/>
</dbReference>
<dbReference type="InterPro" id="IPR032630">
    <property type="entry name" value="P_typ_ATPase_c"/>
</dbReference>
<feature type="transmembrane region" description="Helical" evidence="4">
    <location>
        <begin position="61"/>
        <end position="79"/>
    </location>
</feature>
<dbReference type="Proteomes" id="UP000472264">
    <property type="component" value="Chromosome 12"/>
</dbReference>
<accession>A0A665U7S7</accession>
<evidence type="ECO:0000259" key="5">
    <source>
        <dbReference type="Pfam" id="PF16212"/>
    </source>
</evidence>
<evidence type="ECO:0000256" key="2">
    <source>
        <dbReference type="ARBA" id="ARBA00022723"/>
    </source>
</evidence>
<evidence type="ECO:0000313" key="7">
    <source>
        <dbReference type="Proteomes" id="UP000472264"/>
    </source>
</evidence>
<keyword evidence="7" id="KW-1185">Reference proteome</keyword>
<name>A0A665U7S7_ECHNA</name>
<feature type="domain" description="P-type ATPase C-terminal" evidence="5">
    <location>
        <begin position="4"/>
        <end position="152"/>
    </location>
</feature>
<proteinExistence type="predicted"/>
<keyword evidence="4" id="KW-1133">Transmembrane helix</keyword>
<dbReference type="OMA" id="DCYPQLY"/>
<reference evidence="6" key="2">
    <citation type="submission" date="2025-08" db="UniProtKB">
        <authorList>
            <consortium name="Ensembl"/>
        </authorList>
    </citation>
    <scope>IDENTIFICATION</scope>
</reference>
<feature type="transmembrane region" description="Helical" evidence="4">
    <location>
        <begin position="91"/>
        <end position="114"/>
    </location>
</feature>